<organism evidence="5">
    <name type="scientific">Alexandrium monilatum</name>
    <dbReference type="NCBI Taxonomy" id="311494"/>
    <lineage>
        <taxon>Eukaryota</taxon>
        <taxon>Sar</taxon>
        <taxon>Alveolata</taxon>
        <taxon>Dinophyceae</taxon>
        <taxon>Gonyaulacales</taxon>
        <taxon>Pyrocystaceae</taxon>
        <taxon>Alexandrium</taxon>
    </lineage>
</organism>
<dbReference type="SMART" id="SM00838">
    <property type="entry name" value="EFG_C"/>
    <property type="match status" value="1"/>
</dbReference>
<dbReference type="Gene3D" id="3.30.70.240">
    <property type="match status" value="1"/>
</dbReference>
<dbReference type="PANTHER" id="PTHR43261">
    <property type="entry name" value="TRANSLATION ELONGATION FACTOR G-RELATED"/>
    <property type="match status" value="1"/>
</dbReference>
<dbReference type="InterPro" id="IPR035649">
    <property type="entry name" value="EFG_V"/>
</dbReference>
<sequence length="835" mass="88529">MAALTFVVGGGPPPAGVAAAQVTVPALLLQAAPRAEPAALGPPCSLLGCAAVPRGRAAAALAVATRAASRFTRRRWRRRQCRVAAAAAQKIVTRASPASRIVAVVGRDGAGKSKVCAALLELAQPDAPAAASPDFADKGRLLEMESAEGRRNFTCYNHFYSQQAALYHKFCPRLHLVDTPGHMDRLVQVDEALRVAHGAVVVCSVRGVGLAGTASNHIFAAVQESRKPMVIFLNGVDTSDDAADFELAMDSLEEHLGVRPVVLFAPVHAGGAKTGSLLLNVLDGTVCSALECSMGLGSPSAAGEAAPSELTAWAEGLREQFIDALSAADDELMEVYLEHEGQVPRPAIDAALRRAAAAGRVVPLVAGSAKSGLGVDALQEVIQTFIPADTGDDIVQELGVKPSAGTVRPASQEADMQSEPFLGWVFGRRQEAGRCLLHIRVLRGLLRAGRPLKVAGHEAKVPGEPFSPEELYVHGSGGELEGVLAAGPGDLVFVPAHTKSVPKGHAEFLLADATLPYASLKQSTEGQSGANHARQGCCTFVLQLNSLDRREQERLLRALETIREDDAGLRVEAVPRTGETLLTCMGMLHLELLRERLGEEFKILRLPLGKPHVEYRATLKEKSRATGQHQLEGKTRIRKGQVHKHAGKVDAWARVEVEPARRGSGVDIEAISAAQCQALQDGIRRGLQTAGPSGVPVVDVRVRVLEAEAQSEEAALEAATSAVQKAVQDSQRVVLLEPIVDMEVDVPSSAASSVLDDIQHKRRGFVSSQGEDGGGGSQVIGAEVPLREIRGFSGDLQKLTGGAGHFTFQLQGYREVLPQVEKQILEEEIGAERQA</sequence>
<dbReference type="SUPFAM" id="SSF54980">
    <property type="entry name" value="EF-G C-terminal domain-like"/>
    <property type="match status" value="2"/>
</dbReference>
<dbReference type="PANTHER" id="PTHR43261:SF6">
    <property type="entry name" value="ELONGATION FACTOR G-LIKE PROTEIN"/>
    <property type="match status" value="1"/>
</dbReference>
<keyword evidence="1" id="KW-0547">Nucleotide-binding</keyword>
<dbReference type="InterPro" id="IPR041095">
    <property type="entry name" value="EFG_II"/>
</dbReference>
<dbReference type="AlphaFoldDB" id="A0A7S4PV37"/>
<dbReference type="InterPro" id="IPR000795">
    <property type="entry name" value="T_Tr_GTP-bd_dom"/>
</dbReference>
<dbReference type="Pfam" id="PF00679">
    <property type="entry name" value="EFG_C"/>
    <property type="match status" value="1"/>
</dbReference>
<dbReference type="Gene3D" id="3.30.230.10">
    <property type="match status" value="1"/>
</dbReference>
<name>A0A7S4PV37_9DINO</name>
<keyword evidence="3" id="KW-0342">GTP-binding</keyword>
<dbReference type="InterPro" id="IPR027417">
    <property type="entry name" value="P-loop_NTPase"/>
</dbReference>
<dbReference type="InterPro" id="IPR000640">
    <property type="entry name" value="EFG_V-like"/>
</dbReference>
<accession>A0A7S4PV37</accession>
<gene>
    <name evidence="5" type="ORF">AMON00008_LOCUS3398</name>
</gene>
<dbReference type="Pfam" id="PF00009">
    <property type="entry name" value="GTP_EFTU"/>
    <property type="match status" value="1"/>
</dbReference>
<dbReference type="Gene3D" id="3.30.70.870">
    <property type="entry name" value="Elongation Factor G (Translational Gtpase), domain 3"/>
    <property type="match status" value="1"/>
</dbReference>
<evidence type="ECO:0000256" key="2">
    <source>
        <dbReference type="ARBA" id="ARBA00022917"/>
    </source>
</evidence>
<dbReference type="GO" id="GO:0005525">
    <property type="term" value="F:GTP binding"/>
    <property type="evidence" value="ECO:0007669"/>
    <property type="project" value="UniProtKB-KW"/>
</dbReference>
<feature type="domain" description="Elongation factor EFG" evidence="4">
    <location>
        <begin position="734"/>
        <end position="824"/>
    </location>
</feature>
<evidence type="ECO:0000256" key="1">
    <source>
        <dbReference type="ARBA" id="ARBA00022741"/>
    </source>
</evidence>
<evidence type="ECO:0000313" key="5">
    <source>
        <dbReference type="EMBL" id="CAE4563779.1"/>
    </source>
</evidence>
<dbReference type="GO" id="GO:0006412">
    <property type="term" value="P:translation"/>
    <property type="evidence" value="ECO:0007669"/>
    <property type="project" value="UniProtKB-KW"/>
</dbReference>
<evidence type="ECO:0000259" key="4">
    <source>
        <dbReference type="SMART" id="SM00838"/>
    </source>
</evidence>
<dbReference type="Gene3D" id="3.40.50.300">
    <property type="entry name" value="P-loop containing nucleotide triphosphate hydrolases"/>
    <property type="match status" value="1"/>
</dbReference>
<proteinExistence type="predicted"/>
<evidence type="ECO:0000256" key="3">
    <source>
        <dbReference type="ARBA" id="ARBA00023134"/>
    </source>
</evidence>
<dbReference type="CDD" id="cd03713">
    <property type="entry name" value="EFG_mtEFG_C"/>
    <property type="match status" value="1"/>
</dbReference>
<dbReference type="InterPro" id="IPR014721">
    <property type="entry name" value="Ribsml_uS5_D2-typ_fold_subgr"/>
</dbReference>
<dbReference type="GO" id="GO:0032790">
    <property type="term" value="P:ribosome disassembly"/>
    <property type="evidence" value="ECO:0007669"/>
    <property type="project" value="TreeGrafter"/>
</dbReference>
<keyword evidence="2" id="KW-0648">Protein biosynthesis</keyword>
<dbReference type="Pfam" id="PF14492">
    <property type="entry name" value="EFG_III"/>
    <property type="match status" value="1"/>
</dbReference>
<dbReference type="SUPFAM" id="SSF52540">
    <property type="entry name" value="P-loop containing nucleoside triphosphate hydrolases"/>
    <property type="match status" value="1"/>
</dbReference>
<reference evidence="5" key="1">
    <citation type="submission" date="2021-01" db="EMBL/GenBank/DDBJ databases">
        <authorList>
            <person name="Corre E."/>
            <person name="Pelletier E."/>
            <person name="Niang G."/>
            <person name="Scheremetjew M."/>
            <person name="Finn R."/>
            <person name="Kale V."/>
            <person name="Holt S."/>
            <person name="Cochrane G."/>
            <person name="Meng A."/>
            <person name="Brown T."/>
            <person name="Cohen L."/>
        </authorList>
    </citation>
    <scope>NUCLEOTIDE SEQUENCE</scope>
    <source>
        <strain evidence="5">CCMP3105</strain>
    </source>
</reference>
<protein>
    <recommendedName>
        <fullName evidence="4">Elongation factor EFG domain-containing protein</fullName>
    </recommendedName>
</protein>
<dbReference type="InterPro" id="IPR035647">
    <property type="entry name" value="EFG_III/V"/>
</dbReference>
<dbReference type="GO" id="GO:0003924">
    <property type="term" value="F:GTPase activity"/>
    <property type="evidence" value="ECO:0007669"/>
    <property type="project" value="InterPro"/>
</dbReference>
<dbReference type="EMBL" id="HBNR01005018">
    <property type="protein sequence ID" value="CAE4563779.1"/>
    <property type="molecule type" value="Transcribed_RNA"/>
</dbReference>